<evidence type="ECO:0000259" key="1">
    <source>
        <dbReference type="Pfam" id="PF00483"/>
    </source>
</evidence>
<dbReference type="Proteomes" id="UP000501069">
    <property type="component" value="Chromosome"/>
</dbReference>
<feature type="domain" description="Nucleotidyl transferase" evidence="1">
    <location>
        <begin position="5"/>
        <end position="27"/>
    </location>
</feature>
<dbReference type="InterPro" id="IPR029044">
    <property type="entry name" value="Nucleotide-diphossugar_trans"/>
</dbReference>
<dbReference type="SUPFAM" id="SSF53448">
    <property type="entry name" value="Nucleotide-diphospho-sugar transferases"/>
    <property type="match status" value="1"/>
</dbReference>
<gene>
    <name evidence="2" type="ORF">FOC47_25800</name>
</gene>
<dbReference type="Gene3D" id="3.90.550.10">
    <property type="entry name" value="Spore Coat Polysaccharide Biosynthesis Protein SpsA, Chain A"/>
    <property type="match status" value="1"/>
</dbReference>
<reference evidence="2 3" key="1">
    <citation type="submission" date="2019-11" db="EMBL/GenBank/DDBJ databases">
        <title>FDA dAtabase for Regulatory Grade micrObial Sequences (FDA-ARGOS): Supporting development and validation of Infectious Disease Dx tests.</title>
        <authorList>
            <person name="Turner S."/>
            <person name="Byrd R."/>
            <person name="Tallon L."/>
            <person name="Sadzewicz L."/>
            <person name="Vavikolanu K."/>
            <person name="Mehta A."/>
            <person name="Aluvathingal J."/>
            <person name="Nadendla S."/>
            <person name="Myers T."/>
            <person name="Yan Y."/>
            <person name="Sichtig H."/>
        </authorList>
    </citation>
    <scope>NUCLEOTIDE SEQUENCE [LARGE SCALE GENOMIC DNA]</scope>
    <source>
        <strain evidence="2 3">FDAARGOS_739</strain>
    </source>
</reference>
<dbReference type="AlphaFoldDB" id="A0AAP9M4J6"/>
<protein>
    <recommendedName>
        <fullName evidence="1">Nucleotidyl transferase domain-containing protein</fullName>
    </recommendedName>
</protein>
<dbReference type="EMBL" id="CP050964">
    <property type="protein sequence ID" value="QIX93653.1"/>
    <property type="molecule type" value="Genomic_DNA"/>
</dbReference>
<evidence type="ECO:0000313" key="3">
    <source>
        <dbReference type="Proteomes" id="UP000501069"/>
    </source>
</evidence>
<evidence type="ECO:0000313" key="2">
    <source>
        <dbReference type="EMBL" id="QIX93653.1"/>
    </source>
</evidence>
<name>A0AAP9M4J6_9FIRM</name>
<dbReference type="InterPro" id="IPR005835">
    <property type="entry name" value="NTP_transferase_dom"/>
</dbReference>
<accession>A0AAP9M4J6</accession>
<sequence>MNTYAVIMAGGGGSRFWPLSLGNAAKELLRRICL</sequence>
<organism evidence="2 3">
    <name type="scientific">Enterocloster clostridioformis</name>
    <dbReference type="NCBI Taxonomy" id="1531"/>
    <lineage>
        <taxon>Bacteria</taxon>
        <taxon>Bacillati</taxon>
        <taxon>Bacillota</taxon>
        <taxon>Clostridia</taxon>
        <taxon>Lachnospirales</taxon>
        <taxon>Lachnospiraceae</taxon>
        <taxon>Enterocloster</taxon>
    </lineage>
</organism>
<dbReference type="Pfam" id="PF00483">
    <property type="entry name" value="NTP_transferase"/>
    <property type="match status" value="1"/>
</dbReference>
<proteinExistence type="predicted"/>